<dbReference type="KEGG" id="fgi:OP10G_0166"/>
<gene>
    <name evidence="1" type="ORF">OP10G_0166</name>
</gene>
<dbReference type="EMBL" id="CP007139">
    <property type="protein sequence ID" value="AIE83534.1"/>
    <property type="molecule type" value="Genomic_DNA"/>
</dbReference>
<protein>
    <submittedName>
        <fullName evidence="1">Uncharacterized protein</fullName>
    </submittedName>
</protein>
<dbReference type="STRING" id="661478.OP10G_0166"/>
<reference evidence="1 2" key="1">
    <citation type="journal article" date="2014" name="PLoS ONE">
        <title>The first complete genome sequence of the class fimbriimonadia in the phylum armatimonadetes.</title>
        <authorList>
            <person name="Hu Z.Y."/>
            <person name="Wang Y.Z."/>
            <person name="Im W.T."/>
            <person name="Wang S.Y."/>
            <person name="Zhao G.P."/>
            <person name="Zheng H.J."/>
            <person name="Quan Z.X."/>
        </authorList>
    </citation>
    <scope>NUCLEOTIDE SEQUENCE [LARGE SCALE GENOMIC DNA]</scope>
    <source>
        <strain evidence="1">Gsoil 348</strain>
    </source>
</reference>
<dbReference type="HOGENOM" id="CLU_1466144_0_0_0"/>
<accession>A0A068NPN2</accession>
<proteinExistence type="predicted"/>
<dbReference type="AlphaFoldDB" id="A0A068NPN2"/>
<evidence type="ECO:0000313" key="1">
    <source>
        <dbReference type="EMBL" id="AIE83534.1"/>
    </source>
</evidence>
<organism evidence="1 2">
    <name type="scientific">Fimbriimonas ginsengisoli Gsoil 348</name>
    <dbReference type="NCBI Taxonomy" id="661478"/>
    <lineage>
        <taxon>Bacteria</taxon>
        <taxon>Bacillati</taxon>
        <taxon>Armatimonadota</taxon>
        <taxon>Fimbriimonadia</taxon>
        <taxon>Fimbriimonadales</taxon>
        <taxon>Fimbriimonadaceae</taxon>
        <taxon>Fimbriimonas</taxon>
    </lineage>
</organism>
<dbReference type="Proteomes" id="UP000027982">
    <property type="component" value="Chromosome"/>
</dbReference>
<keyword evidence="2" id="KW-1185">Reference proteome</keyword>
<sequence>MSGFATLNVAVGQDVVILITPQVRSGDGVTMTAHAVGTLSFVGRIENFAGEFTLETDNLSPVGSFNGNPVPHEQNGQYTIGEFVMASGNVYAAGSGSTAFPKGNVIRKVTQLSFEHKIEVQLWDHQLATPAQVDSIVAYMRAITPFRRNMTKPRVMDEAVFALIPLFDATTGAALPNPSFGSSY</sequence>
<name>A0A068NPN2_FIMGI</name>
<dbReference type="RefSeq" id="WP_025227790.1">
    <property type="nucleotide sequence ID" value="NZ_CP007139.1"/>
</dbReference>
<evidence type="ECO:0000313" key="2">
    <source>
        <dbReference type="Proteomes" id="UP000027982"/>
    </source>
</evidence>